<dbReference type="InterPro" id="IPR020809">
    <property type="entry name" value="Enolase_CS"/>
</dbReference>
<accession>A0A1H8D4V4</accession>
<evidence type="ECO:0000313" key="18">
    <source>
        <dbReference type="EMBL" id="SEN02340.1"/>
    </source>
</evidence>
<dbReference type="FunFam" id="3.30.390.10:FF:000001">
    <property type="entry name" value="Enolase"/>
    <property type="match status" value="1"/>
</dbReference>
<feature type="binding site" evidence="14">
    <location>
        <position position="388"/>
    </location>
    <ligand>
        <name>substrate</name>
    </ligand>
</feature>
<feature type="binding site" evidence="12">
    <location>
        <position position="388"/>
    </location>
    <ligand>
        <name>(2R)-2-phosphoglycerate</name>
        <dbReference type="ChEBI" id="CHEBI:58289"/>
    </ligand>
</feature>
<dbReference type="GO" id="GO:0000287">
    <property type="term" value="F:magnesium ion binding"/>
    <property type="evidence" value="ECO:0007669"/>
    <property type="project" value="UniProtKB-UniRule"/>
</dbReference>
<feature type="binding site" evidence="12 15">
    <location>
        <position position="312"/>
    </location>
    <ligand>
        <name>Mg(2+)</name>
        <dbReference type="ChEBI" id="CHEBI:18420"/>
    </ligand>
</feature>
<dbReference type="STRING" id="917.SAMN05216326_10653"/>
<feature type="binding site" evidence="12">
    <location>
        <position position="366"/>
    </location>
    <ligand>
        <name>(2R)-2-phosphoglycerate</name>
        <dbReference type="ChEBI" id="CHEBI:58289"/>
    </ligand>
</feature>
<evidence type="ECO:0000256" key="4">
    <source>
        <dbReference type="ARBA" id="ARBA00017068"/>
    </source>
</evidence>
<gene>
    <name evidence="12" type="primary">eno</name>
    <name evidence="18" type="ORF">SAMN05216325_10651</name>
</gene>
<dbReference type="EMBL" id="FOCP01000006">
    <property type="protein sequence ID" value="SEN02340.1"/>
    <property type="molecule type" value="Genomic_DNA"/>
</dbReference>
<dbReference type="EC" id="4.2.1.11" evidence="3 12"/>
<dbReference type="SUPFAM" id="SSF51604">
    <property type="entry name" value="Enolase C-terminal domain-like"/>
    <property type="match status" value="1"/>
</dbReference>
<dbReference type="PIRSF" id="PIRSF001400">
    <property type="entry name" value="Enolase"/>
    <property type="match status" value="1"/>
</dbReference>
<dbReference type="InterPro" id="IPR000941">
    <property type="entry name" value="Enolase"/>
</dbReference>
<protein>
    <recommendedName>
        <fullName evidence="4 12">Enolase</fullName>
        <ecNumber evidence="3 12">4.2.1.11</ecNumber>
    </recommendedName>
    <alternativeName>
        <fullName evidence="12">2-phospho-D-glycerate hydro-lyase</fullName>
    </alternativeName>
    <alternativeName>
        <fullName evidence="12">2-phosphoglycerate dehydratase</fullName>
    </alternativeName>
</protein>
<evidence type="ECO:0000256" key="5">
    <source>
        <dbReference type="ARBA" id="ARBA00022490"/>
    </source>
</evidence>
<dbReference type="RefSeq" id="WP_090629303.1">
    <property type="nucleotide sequence ID" value="NZ_FOCP01000006.1"/>
</dbReference>
<feature type="binding site" evidence="14">
    <location>
        <position position="312"/>
    </location>
    <ligand>
        <name>substrate</name>
    </ligand>
</feature>
<dbReference type="PROSITE" id="PS00164">
    <property type="entry name" value="ENOLASE"/>
    <property type="match status" value="1"/>
</dbReference>
<keyword evidence="10 12" id="KW-0456">Lyase</keyword>
<dbReference type="HAMAP" id="MF_00318">
    <property type="entry name" value="Enolase"/>
    <property type="match status" value="1"/>
</dbReference>
<dbReference type="SFLD" id="SFLDS00001">
    <property type="entry name" value="Enolase"/>
    <property type="match status" value="1"/>
</dbReference>
<evidence type="ECO:0000256" key="8">
    <source>
        <dbReference type="ARBA" id="ARBA00022842"/>
    </source>
</evidence>
<dbReference type="PRINTS" id="PR00148">
    <property type="entry name" value="ENOLASE"/>
</dbReference>
<dbReference type="PANTHER" id="PTHR11902">
    <property type="entry name" value="ENOLASE"/>
    <property type="match status" value="1"/>
</dbReference>
<comment type="pathway">
    <text evidence="1 12">Carbohydrate degradation; glycolysis; pyruvate from D-glyceraldehyde 3-phosphate: step 4/5.</text>
</comment>
<feature type="active site" description="Proton acceptor" evidence="12 13">
    <location>
        <position position="337"/>
    </location>
</feature>
<sequence length="427" mass="45801">MSAIVEVIAREILDSRGNPTIEADVLLESGVLGRASVPSGASVGTREAVELRDGDEQRYLGKGVLKAVENINTEVSETLIGLDAVDQSFIDQALIDLDGSDNKSRIGANALLAVSLAVAKAAADESGLPLYRYLGGAGLMSMPVPLMNLVNGGAHANNNIDMQEFMIVPFGIDNFRDAIRCGAEVFHALKKLLNEKQMPTTVGDEGGFAPNLNTNEEALQLIVNAIDLAGYQPGTDVAIGVDCASSEFFSDGKYHLASDGLSLTSSQFADYLAAWVDKYPIISIEDGMSEHDWDGWELLTSRLGKAVQLVGDDIFVTNAKILQEGILRNIANSILIKVNQIGTLTETLAAIEMAKCAGYTAVISHRSGETEDTTIADIAVATNALQIKTGSLSRSDRLAKYNQLLRIEEDLGDTVRYAGRRAFYQLK</sequence>
<feature type="binding site" evidence="14">
    <location>
        <position position="164"/>
    </location>
    <ligand>
        <name>substrate</name>
    </ligand>
</feature>
<evidence type="ECO:0000256" key="1">
    <source>
        <dbReference type="ARBA" id="ARBA00005031"/>
    </source>
</evidence>
<comment type="cofactor">
    <cofactor evidence="15">
        <name>Mg(2+)</name>
        <dbReference type="ChEBI" id="CHEBI:18420"/>
    </cofactor>
    <text evidence="15">Mg(2+) is required for catalysis and for stabilizing the dimer.</text>
</comment>
<evidence type="ECO:0000313" key="19">
    <source>
        <dbReference type="Proteomes" id="UP000199459"/>
    </source>
</evidence>
<dbReference type="GO" id="GO:0000015">
    <property type="term" value="C:phosphopyruvate hydratase complex"/>
    <property type="evidence" value="ECO:0007669"/>
    <property type="project" value="InterPro"/>
</dbReference>
<evidence type="ECO:0000256" key="14">
    <source>
        <dbReference type="PIRSR" id="PIRSR001400-2"/>
    </source>
</evidence>
<feature type="binding site" evidence="14">
    <location>
        <begin position="364"/>
        <end position="367"/>
    </location>
    <ligand>
        <name>substrate</name>
    </ligand>
</feature>
<organism evidence="18 19">
    <name type="scientific">Nitrosomonas marina</name>
    <dbReference type="NCBI Taxonomy" id="917"/>
    <lineage>
        <taxon>Bacteria</taxon>
        <taxon>Pseudomonadati</taxon>
        <taxon>Pseudomonadota</taxon>
        <taxon>Betaproteobacteria</taxon>
        <taxon>Nitrosomonadales</taxon>
        <taxon>Nitrosomonadaceae</taxon>
        <taxon>Nitrosomonas</taxon>
    </lineage>
</organism>
<evidence type="ECO:0000256" key="12">
    <source>
        <dbReference type="HAMAP-Rule" id="MF_00318"/>
    </source>
</evidence>
<dbReference type="SUPFAM" id="SSF54826">
    <property type="entry name" value="Enolase N-terminal domain-like"/>
    <property type="match status" value="1"/>
</dbReference>
<dbReference type="AlphaFoldDB" id="A0A1H8D4V4"/>
<dbReference type="InterPro" id="IPR020811">
    <property type="entry name" value="Enolase_N"/>
</dbReference>
<dbReference type="Gene3D" id="3.20.20.120">
    <property type="entry name" value="Enolase-like C-terminal domain"/>
    <property type="match status" value="1"/>
</dbReference>
<feature type="domain" description="Enolase N-terminal" evidence="17">
    <location>
        <begin position="4"/>
        <end position="134"/>
    </location>
</feature>
<feature type="domain" description="Enolase C-terminal TIM barrel" evidence="16">
    <location>
        <begin position="139"/>
        <end position="425"/>
    </location>
</feature>
<evidence type="ECO:0000256" key="6">
    <source>
        <dbReference type="ARBA" id="ARBA00022525"/>
    </source>
</evidence>
<feature type="binding site" evidence="12">
    <location>
        <position position="337"/>
    </location>
    <ligand>
        <name>(2R)-2-phosphoglycerate</name>
        <dbReference type="ChEBI" id="CHEBI:58289"/>
    </ligand>
</feature>
<feature type="binding site" evidence="12">
    <location>
        <position position="367"/>
    </location>
    <ligand>
        <name>(2R)-2-phosphoglycerate</name>
        <dbReference type="ChEBI" id="CHEBI:58289"/>
    </ligand>
</feature>
<dbReference type="UniPathway" id="UPA00109">
    <property type="reaction ID" value="UER00187"/>
</dbReference>
<feature type="binding site" evidence="14">
    <location>
        <position position="155"/>
    </location>
    <ligand>
        <name>substrate</name>
    </ligand>
</feature>
<comment type="function">
    <text evidence="11 12">Catalyzes the reversible conversion of 2-phosphoglycerate (2-PG) into phosphoenolpyruvate (PEP). It is essential for the degradation of carbohydrates via glycolysis.</text>
</comment>
<comment type="similarity">
    <text evidence="2 12">Belongs to the enolase family.</text>
</comment>
<dbReference type="SMART" id="SM01193">
    <property type="entry name" value="Enolase_N"/>
    <property type="match status" value="1"/>
</dbReference>
<name>A0A1H8D4V4_9PROT</name>
<dbReference type="Pfam" id="PF00113">
    <property type="entry name" value="Enolase_C"/>
    <property type="match status" value="1"/>
</dbReference>
<evidence type="ECO:0000256" key="2">
    <source>
        <dbReference type="ARBA" id="ARBA00009604"/>
    </source>
</evidence>
<evidence type="ECO:0000256" key="13">
    <source>
        <dbReference type="PIRSR" id="PIRSR001400-1"/>
    </source>
</evidence>
<evidence type="ECO:0000256" key="9">
    <source>
        <dbReference type="ARBA" id="ARBA00023152"/>
    </source>
</evidence>
<dbReference type="SFLD" id="SFLDF00002">
    <property type="entry name" value="enolase"/>
    <property type="match status" value="1"/>
</dbReference>
<evidence type="ECO:0000256" key="10">
    <source>
        <dbReference type="ARBA" id="ARBA00023239"/>
    </source>
</evidence>
<feature type="active site" description="Proton donor" evidence="12 13">
    <location>
        <position position="205"/>
    </location>
</feature>
<evidence type="ECO:0000256" key="3">
    <source>
        <dbReference type="ARBA" id="ARBA00012058"/>
    </source>
</evidence>
<feature type="binding site" evidence="12">
    <location>
        <position position="163"/>
    </location>
    <ligand>
        <name>(2R)-2-phosphoglycerate</name>
        <dbReference type="ChEBI" id="CHEBI:58289"/>
    </ligand>
</feature>
<dbReference type="Pfam" id="PF03952">
    <property type="entry name" value="Enolase_N"/>
    <property type="match status" value="1"/>
</dbReference>
<dbReference type="FunFam" id="3.20.20.120:FF:000001">
    <property type="entry name" value="Enolase"/>
    <property type="match status" value="1"/>
</dbReference>
<feature type="binding site" evidence="12 15">
    <location>
        <position position="285"/>
    </location>
    <ligand>
        <name>Mg(2+)</name>
        <dbReference type="ChEBI" id="CHEBI:18420"/>
    </ligand>
</feature>
<comment type="catalytic activity">
    <reaction evidence="12">
        <text>(2R)-2-phosphoglycerate = phosphoenolpyruvate + H2O</text>
        <dbReference type="Rhea" id="RHEA:10164"/>
        <dbReference type="ChEBI" id="CHEBI:15377"/>
        <dbReference type="ChEBI" id="CHEBI:58289"/>
        <dbReference type="ChEBI" id="CHEBI:58702"/>
        <dbReference type="EC" id="4.2.1.11"/>
    </reaction>
</comment>
<feature type="binding site" evidence="14">
    <location>
        <position position="285"/>
    </location>
    <ligand>
        <name>substrate</name>
    </ligand>
</feature>
<dbReference type="Proteomes" id="UP000199459">
    <property type="component" value="Unassembled WGS sequence"/>
</dbReference>
<keyword evidence="6 12" id="KW-0964">Secreted</keyword>
<comment type="subcellular location">
    <subcellularLocation>
        <location evidence="12">Cytoplasm</location>
    </subcellularLocation>
    <subcellularLocation>
        <location evidence="12">Secreted</location>
    </subcellularLocation>
    <subcellularLocation>
        <location evidence="12">Cell surface</location>
    </subcellularLocation>
    <text evidence="12">Fractions of enolase are present in both the cytoplasm and on the cell surface.</text>
</comment>
<comment type="cofactor">
    <cofactor evidence="12">
        <name>Mg(2+)</name>
        <dbReference type="ChEBI" id="CHEBI:18420"/>
    </cofactor>
    <text evidence="12">Binds a second Mg(2+) ion via substrate during catalysis.</text>
</comment>
<dbReference type="SFLD" id="SFLDG00178">
    <property type="entry name" value="enolase"/>
    <property type="match status" value="1"/>
</dbReference>
<dbReference type="SMART" id="SM01192">
    <property type="entry name" value="Enolase_C"/>
    <property type="match status" value="1"/>
</dbReference>
<evidence type="ECO:0000259" key="17">
    <source>
        <dbReference type="SMART" id="SM01193"/>
    </source>
</evidence>
<dbReference type="GO" id="GO:0004634">
    <property type="term" value="F:phosphopyruvate hydratase activity"/>
    <property type="evidence" value="ECO:0007669"/>
    <property type="project" value="UniProtKB-UniRule"/>
</dbReference>
<dbReference type="GO" id="GO:0009986">
    <property type="term" value="C:cell surface"/>
    <property type="evidence" value="ECO:0007669"/>
    <property type="project" value="UniProtKB-SubCell"/>
</dbReference>
<feature type="binding site" evidence="12 15">
    <location>
        <position position="242"/>
    </location>
    <ligand>
        <name>Mg(2+)</name>
        <dbReference type="ChEBI" id="CHEBI:18420"/>
    </ligand>
</feature>
<dbReference type="OrthoDB" id="9804716at2"/>
<dbReference type="InterPro" id="IPR020810">
    <property type="entry name" value="Enolase_C"/>
</dbReference>
<evidence type="ECO:0000256" key="7">
    <source>
        <dbReference type="ARBA" id="ARBA00022723"/>
    </source>
</evidence>
<dbReference type="CDD" id="cd03313">
    <property type="entry name" value="enolase"/>
    <property type="match status" value="1"/>
</dbReference>
<dbReference type="GO" id="GO:0006096">
    <property type="term" value="P:glycolytic process"/>
    <property type="evidence" value="ECO:0007669"/>
    <property type="project" value="UniProtKB-UniRule"/>
</dbReference>
<evidence type="ECO:0000259" key="16">
    <source>
        <dbReference type="SMART" id="SM01192"/>
    </source>
</evidence>
<dbReference type="Gene3D" id="3.30.390.10">
    <property type="entry name" value="Enolase-like, N-terminal domain"/>
    <property type="match status" value="1"/>
</dbReference>
<dbReference type="InterPro" id="IPR029017">
    <property type="entry name" value="Enolase-like_N"/>
</dbReference>
<evidence type="ECO:0000256" key="11">
    <source>
        <dbReference type="ARBA" id="ARBA00045763"/>
    </source>
</evidence>
<keyword evidence="5 12" id="KW-0963">Cytoplasm</keyword>
<keyword evidence="9 12" id="KW-0324">Glycolysis</keyword>
<keyword evidence="7 12" id="KW-0479">Metal-binding</keyword>
<proteinExistence type="inferred from homology"/>
<evidence type="ECO:0000256" key="15">
    <source>
        <dbReference type="PIRSR" id="PIRSR001400-3"/>
    </source>
</evidence>
<dbReference type="PANTHER" id="PTHR11902:SF1">
    <property type="entry name" value="ENOLASE"/>
    <property type="match status" value="1"/>
</dbReference>
<dbReference type="NCBIfam" id="TIGR01060">
    <property type="entry name" value="eno"/>
    <property type="match status" value="1"/>
</dbReference>
<dbReference type="GO" id="GO:0005576">
    <property type="term" value="C:extracellular region"/>
    <property type="evidence" value="ECO:0007669"/>
    <property type="project" value="UniProtKB-SubCell"/>
</dbReference>
<keyword evidence="8 12" id="KW-0460">Magnesium</keyword>
<reference evidence="18 19" key="1">
    <citation type="submission" date="2016-10" db="EMBL/GenBank/DDBJ databases">
        <authorList>
            <person name="de Groot N.N."/>
        </authorList>
    </citation>
    <scope>NUCLEOTIDE SEQUENCE [LARGE SCALE GENOMIC DNA]</scope>
    <source>
        <strain evidence="18 19">Nm22</strain>
    </source>
</reference>
<dbReference type="InterPro" id="IPR036849">
    <property type="entry name" value="Enolase-like_C_sf"/>
</dbReference>